<dbReference type="OrthoDB" id="5383057at2759"/>
<feature type="compositionally biased region" description="Polar residues" evidence="1">
    <location>
        <begin position="89"/>
        <end position="103"/>
    </location>
</feature>
<gene>
    <name evidence="2" type="ORF">K504DRAFT_466445</name>
</gene>
<proteinExistence type="predicted"/>
<reference evidence="2" key="1">
    <citation type="journal article" date="2020" name="Stud. Mycol.">
        <title>101 Dothideomycetes genomes: a test case for predicting lifestyles and emergence of pathogens.</title>
        <authorList>
            <person name="Haridas S."/>
            <person name="Albert R."/>
            <person name="Binder M."/>
            <person name="Bloem J."/>
            <person name="Labutti K."/>
            <person name="Salamov A."/>
            <person name="Andreopoulos B."/>
            <person name="Baker S."/>
            <person name="Barry K."/>
            <person name="Bills G."/>
            <person name="Bluhm B."/>
            <person name="Cannon C."/>
            <person name="Castanera R."/>
            <person name="Culley D."/>
            <person name="Daum C."/>
            <person name="Ezra D."/>
            <person name="Gonzalez J."/>
            <person name="Henrissat B."/>
            <person name="Kuo A."/>
            <person name="Liang C."/>
            <person name="Lipzen A."/>
            <person name="Lutzoni F."/>
            <person name="Magnuson J."/>
            <person name="Mondo S."/>
            <person name="Nolan M."/>
            <person name="Ohm R."/>
            <person name="Pangilinan J."/>
            <person name="Park H.-J."/>
            <person name="Ramirez L."/>
            <person name="Alfaro M."/>
            <person name="Sun H."/>
            <person name="Tritt A."/>
            <person name="Yoshinaga Y."/>
            <person name="Zwiers L.-H."/>
            <person name="Turgeon B."/>
            <person name="Goodwin S."/>
            <person name="Spatafora J."/>
            <person name="Crous P."/>
            <person name="Grigoriev I."/>
        </authorList>
    </citation>
    <scope>NUCLEOTIDE SEQUENCE</scope>
    <source>
        <strain evidence="2">CBS 279.74</strain>
    </source>
</reference>
<dbReference type="Proteomes" id="UP000799428">
    <property type="component" value="Unassembled WGS sequence"/>
</dbReference>
<organism evidence="2 3">
    <name type="scientific">Pleomassaria siparia CBS 279.74</name>
    <dbReference type="NCBI Taxonomy" id="1314801"/>
    <lineage>
        <taxon>Eukaryota</taxon>
        <taxon>Fungi</taxon>
        <taxon>Dikarya</taxon>
        <taxon>Ascomycota</taxon>
        <taxon>Pezizomycotina</taxon>
        <taxon>Dothideomycetes</taxon>
        <taxon>Pleosporomycetidae</taxon>
        <taxon>Pleosporales</taxon>
        <taxon>Pleomassariaceae</taxon>
        <taxon>Pleomassaria</taxon>
    </lineage>
</organism>
<feature type="region of interest" description="Disordered" evidence="1">
    <location>
        <begin position="1"/>
        <end position="206"/>
    </location>
</feature>
<evidence type="ECO:0000313" key="3">
    <source>
        <dbReference type="Proteomes" id="UP000799428"/>
    </source>
</evidence>
<dbReference type="EMBL" id="MU005769">
    <property type="protein sequence ID" value="KAF2710000.1"/>
    <property type="molecule type" value="Genomic_DNA"/>
</dbReference>
<sequence length="206" mass="20944">MATPAGHGQKVTTDPRSKQVIHESTGLVTSDSLAAESLKGEDGFASDNPHAAASGVPSKATTSNTTDTSNATRLAPAVDAEAREAQEGWSETSQLNASRNINSGGETGFTTGEEVKGGYAGASDGARTPGDLKPKGKNITEGGFDSDGPNASFNNAEIGSKKDPGRVAEAKFGLENARSGADAGRAKDTGLTGDSQFDALERSEEA</sequence>
<dbReference type="AlphaFoldDB" id="A0A6G1KB56"/>
<feature type="compositionally biased region" description="Basic and acidic residues" evidence="1">
    <location>
        <begin position="159"/>
        <end position="169"/>
    </location>
</feature>
<keyword evidence="3" id="KW-1185">Reference proteome</keyword>
<feature type="compositionally biased region" description="Low complexity" evidence="1">
    <location>
        <begin position="60"/>
        <end position="72"/>
    </location>
</feature>
<accession>A0A6G1KB56</accession>
<evidence type="ECO:0000313" key="2">
    <source>
        <dbReference type="EMBL" id="KAF2710000.1"/>
    </source>
</evidence>
<evidence type="ECO:0000256" key="1">
    <source>
        <dbReference type="SAM" id="MobiDB-lite"/>
    </source>
</evidence>
<name>A0A6G1KB56_9PLEO</name>
<protein>
    <submittedName>
        <fullName evidence="2">Uncharacterized protein</fullName>
    </submittedName>
</protein>